<proteinExistence type="predicted"/>
<organism evidence="2 3">
    <name type="scientific">Diplodia intermedia</name>
    <dbReference type="NCBI Taxonomy" id="856260"/>
    <lineage>
        <taxon>Eukaryota</taxon>
        <taxon>Fungi</taxon>
        <taxon>Dikarya</taxon>
        <taxon>Ascomycota</taxon>
        <taxon>Pezizomycotina</taxon>
        <taxon>Dothideomycetes</taxon>
        <taxon>Dothideomycetes incertae sedis</taxon>
        <taxon>Botryosphaeriales</taxon>
        <taxon>Botryosphaeriaceae</taxon>
        <taxon>Diplodia</taxon>
    </lineage>
</organism>
<reference evidence="2 3" key="1">
    <citation type="journal article" date="2023" name="Plant Dis.">
        <title>First Report of Diplodia intermedia Causing Canker and Dieback Diseases on Apple Trees in Canada.</title>
        <authorList>
            <person name="Ellouze W."/>
            <person name="Ilyukhin E."/>
            <person name="Sulman M."/>
            <person name="Ali S."/>
        </authorList>
    </citation>
    <scope>NUCLEOTIDE SEQUENCE [LARGE SCALE GENOMIC DNA]</scope>
    <source>
        <strain evidence="2 3">M45-28</strain>
    </source>
</reference>
<feature type="region of interest" description="Disordered" evidence="1">
    <location>
        <begin position="40"/>
        <end position="67"/>
    </location>
</feature>
<evidence type="ECO:0000313" key="3">
    <source>
        <dbReference type="Proteomes" id="UP001521184"/>
    </source>
</evidence>
<evidence type="ECO:0000313" key="2">
    <source>
        <dbReference type="EMBL" id="KAL1641665.1"/>
    </source>
</evidence>
<gene>
    <name evidence="2" type="ORF">SLS58_005943</name>
</gene>
<keyword evidence="3" id="KW-1185">Reference proteome</keyword>
<feature type="compositionally biased region" description="Pro residues" evidence="1">
    <location>
        <begin position="369"/>
        <end position="380"/>
    </location>
</feature>
<dbReference type="Proteomes" id="UP001521184">
    <property type="component" value="Unassembled WGS sequence"/>
</dbReference>
<feature type="region of interest" description="Disordered" evidence="1">
    <location>
        <begin position="1"/>
        <end position="23"/>
    </location>
</feature>
<evidence type="ECO:0000256" key="1">
    <source>
        <dbReference type="SAM" id="MobiDB-lite"/>
    </source>
</evidence>
<feature type="region of interest" description="Disordered" evidence="1">
    <location>
        <begin position="325"/>
        <end position="402"/>
    </location>
</feature>
<sequence length="545" mass="60129">MNFRGSARYIPRYDDHPPPVEDGEGVVGDLDFDIVFAHGHDQQQQQHRRHQNQPHGLRPPAPAADPALRGLDPQELRQFGIRIPDGYGANANRHNVIDDVEDEEEEQLIFDFDLEDDDGNDHYPYNVNRYHRDYYHLPGALPLARGELPAEDNNVGENPARRRQERIGDLAAQVARQQRYVDNFRQQLHFGPHAPAEGGIEGWRRELGRAEYALRMLRETLRVEQEEQGGDEHEQGQNGGAVGDVGGGNNDDGGDDGDGPERQGERRRRQQRGIDPARRREMEQDLAELREIELQLRWSGAAPEELRHVAEEMQQLQDTLDGRYETWGRGRSLSPSSSPTGSSASSSSSSTITSSSPDGRRRRPKRKPIPPPGCYHPHPPLSAEDPRLPPPHMAHTTPTTLYDSEGPRYLALVTLDNPHPTARAAERDTLARARQAFARYEASWCTVMERAMGGGALAPLSSGPKGTVFVVQEGRVDVVGAMLKAREEPSAVRSWRLLGVGVGGAEGWTFCLHKREKRKKGKEGEEGKGGGGGGGGGGGAEGDTG</sequence>
<feature type="region of interest" description="Disordered" evidence="1">
    <location>
        <begin position="516"/>
        <end position="545"/>
    </location>
</feature>
<protein>
    <submittedName>
        <fullName evidence="2">Uncharacterized protein</fullName>
    </submittedName>
</protein>
<dbReference type="EMBL" id="JAKEKT020000038">
    <property type="protein sequence ID" value="KAL1641665.1"/>
    <property type="molecule type" value="Genomic_DNA"/>
</dbReference>
<name>A0ABR3TPR8_9PEZI</name>
<accession>A0ABR3TPR8</accession>
<feature type="compositionally biased region" description="Basic and acidic residues" evidence="1">
    <location>
        <begin position="224"/>
        <end position="235"/>
    </location>
</feature>
<feature type="compositionally biased region" description="Gly residues" evidence="1">
    <location>
        <begin position="529"/>
        <end position="545"/>
    </location>
</feature>
<feature type="compositionally biased region" description="Gly residues" evidence="1">
    <location>
        <begin position="237"/>
        <end position="251"/>
    </location>
</feature>
<feature type="region of interest" description="Disordered" evidence="1">
    <location>
        <begin position="224"/>
        <end position="281"/>
    </location>
</feature>
<comment type="caution">
    <text evidence="2">The sequence shown here is derived from an EMBL/GenBank/DDBJ whole genome shotgun (WGS) entry which is preliminary data.</text>
</comment>
<feature type="compositionally biased region" description="Low complexity" evidence="1">
    <location>
        <begin position="332"/>
        <end position="357"/>
    </location>
</feature>